<dbReference type="Proteomes" id="UP000051442">
    <property type="component" value="Unassembled WGS sequence"/>
</dbReference>
<keyword evidence="5 8" id="KW-1133">Transmembrane helix</keyword>
<dbReference type="Pfam" id="PF18967">
    <property type="entry name" value="PycTM"/>
    <property type="match status" value="1"/>
</dbReference>
<evidence type="ECO:0000313" key="10">
    <source>
        <dbReference type="EMBL" id="KRN26529.1"/>
    </source>
</evidence>
<reference evidence="10 11" key="1">
    <citation type="journal article" date="2015" name="Genome Announc.">
        <title>Expanding the biotechnology potential of lactobacilli through comparative genomics of 213 strains and associated genera.</title>
        <authorList>
            <person name="Sun Z."/>
            <person name="Harris H.M."/>
            <person name="McCann A."/>
            <person name="Guo C."/>
            <person name="Argimon S."/>
            <person name="Zhang W."/>
            <person name="Yang X."/>
            <person name="Jeffery I.B."/>
            <person name="Cooney J.C."/>
            <person name="Kagawa T.F."/>
            <person name="Liu W."/>
            <person name="Song Y."/>
            <person name="Salvetti E."/>
            <person name="Wrobel A."/>
            <person name="Rasinkangas P."/>
            <person name="Parkhill J."/>
            <person name="Rea M.C."/>
            <person name="O'Sullivan O."/>
            <person name="Ritari J."/>
            <person name="Douillard F.P."/>
            <person name="Paul Ross R."/>
            <person name="Yang R."/>
            <person name="Briner A.E."/>
            <person name="Felis G.E."/>
            <person name="de Vos W.M."/>
            <person name="Barrangou R."/>
            <person name="Klaenhammer T.R."/>
            <person name="Caufield P.W."/>
            <person name="Cui Y."/>
            <person name="Zhang H."/>
            <person name="O'Toole P.W."/>
        </authorList>
    </citation>
    <scope>NUCLEOTIDE SEQUENCE [LARGE SCALE GENOMIC DNA]</scope>
    <source>
        <strain evidence="10 11">DSM 23365</strain>
    </source>
</reference>
<dbReference type="RefSeq" id="WP_057151602.1">
    <property type="nucleotide sequence ID" value="NZ_AYZM01000020.1"/>
</dbReference>
<name>A0A0R2FD92_9LACO</name>
<evidence type="ECO:0000256" key="5">
    <source>
        <dbReference type="ARBA" id="ARBA00022989"/>
    </source>
</evidence>
<dbReference type="GO" id="GO:0005886">
    <property type="term" value="C:plasma membrane"/>
    <property type="evidence" value="ECO:0007669"/>
    <property type="project" value="UniProtKB-SubCell"/>
</dbReference>
<proteinExistence type="predicted"/>
<dbReference type="GO" id="GO:0000166">
    <property type="term" value="F:nucleotide binding"/>
    <property type="evidence" value="ECO:0007669"/>
    <property type="project" value="UniProtKB-KW"/>
</dbReference>
<dbReference type="PATRIC" id="fig|1423804.4.peg.1456"/>
<evidence type="ECO:0000313" key="11">
    <source>
        <dbReference type="Proteomes" id="UP000051442"/>
    </source>
</evidence>
<evidence type="ECO:0000256" key="7">
    <source>
        <dbReference type="ARBA" id="ARBA00023136"/>
    </source>
</evidence>
<accession>A0A0R2FD92</accession>
<protein>
    <recommendedName>
        <fullName evidence="9">Pycsar effector protein domain-containing protein</fullName>
    </recommendedName>
</protein>
<feature type="transmembrane region" description="Helical" evidence="8">
    <location>
        <begin position="32"/>
        <end position="60"/>
    </location>
</feature>
<evidence type="ECO:0000256" key="2">
    <source>
        <dbReference type="ARBA" id="ARBA00022475"/>
    </source>
</evidence>
<dbReference type="GO" id="GO:0051607">
    <property type="term" value="P:defense response to virus"/>
    <property type="evidence" value="ECO:0007669"/>
    <property type="project" value="UniProtKB-KW"/>
</dbReference>
<feature type="transmembrane region" description="Helical" evidence="8">
    <location>
        <begin position="158"/>
        <end position="179"/>
    </location>
</feature>
<organism evidence="10 11">
    <name type="scientific">Secundilactobacillus similis DSM 23365 = JCM 2765</name>
    <dbReference type="NCBI Taxonomy" id="1423804"/>
    <lineage>
        <taxon>Bacteria</taxon>
        <taxon>Bacillati</taxon>
        <taxon>Bacillota</taxon>
        <taxon>Bacilli</taxon>
        <taxon>Lactobacillales</taxon>
        <taxon>Lactobacillaceae</taxon>
        <taxon>Secundilactobacillus</taxon>
    </lineage>
</organism>
<evidence type="ECO:0000259" key="9">
    <source>
        <dbReference type="Pfam" id="PF18967"/>
    </source>
</evidence>
<keyword evidence="6" id="KW-0051">Antiviral defense</keyword>
<dbReference type="AlphaFoldDB" id="A0A0R2FD92"/>
<keyword evidence="11" id="KW-1185">Reference proteome</keyword>
<sequence>MNDNNCEKTKYLQYLLDKQLDWIQKSDTKASVLLSAIGVLFTLLISSRFYGVVVNCIHYLFIKDKIFLTVLIFLLVIGLILVFIGGFYLFFTLIPRLKNISHQQSHIFFGDISQNGLNEMKNYFCKDFNPNDDLVNQIFVNANIADTKMKNCNIGIKFICLGFGTIFLVTLIASIGLSIN</sequence>
<gene>
    <name evidence="10" type="ORF">FD14_GL001356</name>
</gene>
<evidence type="ECO:0000256" key="8">
    <source>
        <dbReference type="SAM" id="Phobius"/>
    </source>
</evidence>
<dbReference type="EMBL" id="AYZM01000020">
    <property type="protein sequence ID" value="KRN26529.1"/>
    <property type="molecule type" value="Genomic_DNA"/>
</dbReference>
<dbReference type="InterPro" id="IPR043760">
    <property type="entry name" value="PycTM_dom"/>
</dbReference>
<evidence type="ECO:0000256" key="3">
    <source>
        <dbReference type="ARBA" id="ARBA00022692"/>
    </source>
</evidence>
<feature type="transmembrane region" description="Helical" evidence="8">
    <location>
        <begin position="66"/>
        <end position="91"/>
    </location>
</feature>
<evidence type="ECO:0000256" key="4">
    <source>
        <dbReference type="ARBA" id="ARBA00022741"/>
    </source>
</evidence>
<keyword evidence="4" id="KW-0547">Nucleotide-binding</keyword>
<keyword evidence="7 8" id="KW-0472">Membrane</keyword>
<keyword evidence="2" id="KW-1003">Cell membrane</keyword>
<feature type="domain" description="Pycsar effector protein" evidence="9">
    <location>
        <begin position="12"/>
        <end position="172"/>
    </location>
</feature>
<comment type="subcellular location">
    <subcellularLocation>
        <location evidence="1">Cell membrane</location>
    </subcellularLocation>
</comment>
<dbReference type="OrthoDB" id="2084585at2"/>
<evidence type="ECO:0000256" key="1">
    <source>
        <dbReference type="ARBA" id="ARBA00004236"/>
    </source>
</evidence>
<keyword evidence="3 8" id="KW-0812">Transmembrane</keyword>
<evidence type="ECO:0000256" key="6">
    <source>
        <dbReference type="ARBA" id="ARBA00023118"/>
    </source>
</evidence>
<comment type="caution">
    <text evidence="10">The sequence shown here is derived from an EMBL/GenBank/DDBJ whole genome shotgun (WGS) entry which is preliminary data.</text>
</comment>